<dbReference type="InterPro" id="IPR020845">
    <property type="entry name" value="AMP-binding_CS"/>
</dbReference>
<reference evidence="3" key="1">
    <citation type="submission" date="2009-10" db="EMBL/GenBank/DDBJ databases">
        <title>Diversity of trophic interactions inside an arsenic-rich microbial ecosystem.</title>
        <authorList>
            <person name="Bertin P.N."/>
            <person name="Heinrich-Salmeron A."/>
            <person name="Pelletier E."/>
            <person name="Goulhen-Chollet F."/>
            <person name="Arsene-Ploetze F."/>
            <person name="Gallien S."/>
            <person name="Calteau A."/>
            <person name="Vallenet D."/>
            <person name="Casiot C."/>
            <person name="Chane-Woon-Ming B."/>
            <person name="Giloteaux L."/>
            <person name="Barakat M."/>
            <person name="Bonnefoy V."/>
            <person name="Bruneel O."/>
            <person name="Chandler M."/>
            <person name="Cleiss J."/>
            <person name="Duran R."/>
            <person name="Elbaz-Poulichet F."/>
            <person name="Fonknechten N."/>
            <person name="Lauga B."/>
            <person name="Mornico D."/>
            <person name="Ortet P."/>
            <person name="Schaeffer C."/>
            <person name="Siguier P."/>
            <person name="Alexander Thil Smith A."/>
            <person name="Van Dorsselaer A."/>
            <person name="Weissenbach J."/>
            <person name="Medigue C."/>
            <person name="Le Paslier D."/>
        </authorList>
    </citation>
    <scope>NUCLEOTIDE SEQUENCE</scope>
</reference>
<dbReference type="Gene3D" id="3.30.300.30">
    <property type="match status" value="1"/>
</dbReference>
<dbReference type="PANTHER" id="PTHR43767:SF1">
    <property type="entry name" value="NONRIBOSOMAL PEPTIDE SYNTHASE PES1 (EUROFUNG)-RELATED"/>
    <property type="match status" value="1"/>
</dbReference>
<dbReference type="GO" id="GO:0016878">
    <property type="term" value="F:acid-thiol ligase activity"/>
    <property type="evidence" value="ECO:0007669"/>
    <property type="project" value="UniProtKB-ARBA"/>
</dbReference>
<evidence type="ECO:0000259" key="2">
    <source>
        <dbReference type="Pfam" id="PF13193"/>
    </source>
</evidence>
<dbReference type="SUPFAM" id="SSF56801">
    <property type="entry name" value="Acetyl-CoA synthetase-like"/>
    <property type="match status" value="1"/>
</dbReference>
<dbReference type="Pfam" id="PF00501">
    <property type="entry name" value="AMP-binding"/>
    <property type="match status" value="1"/>
</dbReference>
<dbReference type="PANTHER" id="PTHR43767">
    <property type="entry name" value="LONG-CHAIN-FATTY-ACID--COA LIGASE"/>
    <property type="match status" value="1"/>
</dbReference>
<proteinExistence type="predicted"/>
<dbReference type="InterPro" id="IPR042099">
    <property type="entry name" value="ANL_N_sf"/>
</dbReference>
<gene>
    <name evidence="3" type="ORF">CARN2_2509</name>
</gene>
<organism evidence="3">
    <name type="scientific">mine drainage metagenome</name>
    <dbReference type="NCBI Taxonomy" id="410659"/>
    <lineage>
        <taxon>unclassified sequences</taxon>
        <taxon>metagenomes</taxon>
        <taxon>ecological metagenomes</taxon>
    </lineage>
</organism>
<comment type="caution">
    <text evidence="3">The sequence shown here is derived from an EMBL/GenBank/DDBJ whole genome shotgun (WGS) entry which is preliminary data.</text>
</comment>
<dbReference type="InterPro" id="IPR050237">
    <property type="entry name" value="ATP-dep_AMP-bd_enzyme"/>
</dbReference>
<dbReference type="Gene3D" id="3.40.50.12780">
    <property type="entry name" value="N-terminal domain of ligase-like"/>
    <property type="match status" value="1"/>
</dbReference>
<dbReference type="AlphaFoldDB" id="E6PPE1"/>
<dbReference type="InterPro" id="IPR025110">
    <property type="entry name" value="AMP-bd_C"/>
</dbReference>
<feature type="domain" description="AMP-binding enzyme C-terminal" evidence="2">
    <location>
        <begin position="435"/>
        <end position="510"/>
    </location>
</feature>
<dbReference type="InterPro" id="IPR000873">
    <property type="entry name" value="AMP-dep_synth/lig_dom"/>
</dbReference>
<evidence type="ECO:0000259" key="1">
    <source>
        <dbReference type="Pfam" id="PF00501"/>
    </source>
</evidence>
<evidence type="ECO:0000313" key="3">
    <source>
        <dbReference type="EMBL" id="CBH96793.1"/>
    </source>
</evidence>
<accession>E6PPE1</accession>
<feature type="domain" description="AMP-dependent synthetase/ligase" evidence="1">
    <location>
        <begin position="8"/>
        <end position="379"/>
    </location>
</feature>
<protein>
    <submittedName>
        <fullName evidence="3">Putative AMP-dependent long-chain acid-CoA synthetase</fullName>
    </submittedName>
</protein>
<dbReference type="Pfam" id="PF13193">
    <property type="entry name" value="AMP-binding_C"/>
    <property type="match status" value="1"/>
</dbReference>
<name>E6PPE1_9ZZZZ</name>
<dbReference type="InterPro" id="IPR045851">
    <property type="entry name" value="AMP-bd_C_sf"/>
</dbReference>
<dbReference type="PROSITE" id="PS00455">
    <property type="entry name" value="AMP_BINDING"/>
    <property type="match status" value="1"/>
</dbReference>
<sequence>MLLHDFFATTAVRLPAKTALVREGRRSSYADIAAQAEALALSLHQHGIRRGDRVALFLDNSEEMVAAVFAVLQVGAVFMPINTLTKADKLAYMLNDAQASGLVTQTALASVAREALAHAPSVHRCWMVGDETPSGEANAAIGHAARLPYPAPRPSDTSLPKLDAAVIDQDLAAIIYTSGSTGHPKGVMLTHLNMVAAQQSVSQYLGLREDDIIACALPLAFDYGLYQVLMAFKLGATVVLERSFTYPVKVLQTMAHEGVTVFPGVPTMFALLTALDNMADFDLSRLRLITNTAAALPEAHIRRIRALFPQATLYSMYGLTECKRVTYLPPDQLDIRPTSVGRGMPNEEVWLVDEAGHCLPNGSTGELVIRGSHVMRGYWNKPAETAERLRPGPLAGEMVLYSGDVFRTDAEGWLYFVGRKDDIIKSRGEKVSPREVENVLHELPGVLEVAVVGVDDTLLGQAVKAFVVLAPGRAYTERDIIKHCHARLENFMVPKWVEFAASLPRTDTGKIRKTGMR</sequence>
<dbReference type="EMBL" id="CABM01000031">
    <property type="protein sequence ID" value="CBH96793.1"/>
    <property type="molecule type" value="Genomic_DNA"/>
</dbReference>